<organism evidence="4 5">
    <name type="scientific">Candidatus Enterococcus willemsii</name>
    <dbReference type="NCBI Taxonomy" id="1857215"/>
    <lineage>
        <taxon>Bacteria</taxon>
        <taxon>Bacillati</taxon>
        <taxon>Bacillota</taxon>
        <taxon>Bacilli</taxon>
        <taxon>Lactobacillales</taxon>
        <taxon>Enterococcaceae</taxon>
        <taxon>Enterococcus</taxon>
    </lineage>
</organism>
<dbReference type="InterPro" id="IPR007737">
    <property type="entry name" value="Mga_HTH"/>
</dbReference>
<evidence type="ECO:0000313" key="4">
    <source>
        <dbReference type="EMBL" id="KAF1304157.1"/>
    </source>
</evidence>
<dbReference type="EMBL" id="MAEL01000035">
    <property type="protein sequence ID" value="KAF1304157.1"/>
    <property type="molecule type" value="Genomic_DNA"/>
</dbReference>
<evidence type="ECO:0000256" key="2">
    <source>
        <dbReference type="ARBA" id="ARBA00023163"/>
    </source>
</evidence>
<dbReference type="InterPro" id="IPR050661">
    <property type="entry name" value="BglG_antiterminators"/>
</dbReference>
<keyword evidence="5" id="KW-1185">Reference proteome</keyword>
<dbReference type="Pfam" id="PF05043">
    <property type="entry name" value="Mga"/>
    <property type="match status" value="1"/>
</dbReference>
<protein>
    <recommendedName>
        <fullName evidence="3">Mga helix-turn-helix domain-containing protein</fullName>
    </recommendedName>
</protein>
<feature type="domain" description="Mga helix-turn-helix" evidence="3">
    <location>
        <begin position="104"/>
        <end position="174"/>
    </location>
</feature>
<evidence type="ECO:0000259" key="3">
    <source>
        <dbReference type="Pfam" id="PF05043"/>
    </source>
</evidence>
<dbReference type="InterPro" id="IPR036388">
    <property type="entry name" value="WH-like_DNA-bd_sf"/>
</dbReference>
<dbReference type="PANTHER" id="PTHR30185:SF18">
    <property type="entry name" value="TRANSCRIPTIONAL REGULATOR MTLR"/>
    <property type="match status" value="1"/>
</dbReference>
<sequence>MKELNFREISLLNMLLDNEFVSADELLEFSDISLRTLQAEINLLNDTLAQYSSDIQIVNQRGKGYTLEYGMDQPEKLEQLNRHCKKYLNLSLNKRFSENVRIARICRILFGTTEYIKIEAIAEILNVSVATVNKDMRQVRDFLQLYGLTIQSIPYYGMQVAGSEQAIRSCMLDLLNIYSYSEDTLFDEPGLEQFSFVKEDMLQVMAHINSCLRQYPYPLTDNGFRRLTKYLMILSIRTGLQKELTLPEQHLIQQLPAYTLAKALLPTAITAEVEILALFLLAHSENTSWPISANALLPEVPSIYQQLAQKLADIYHLDINQYPDFSAYLQQFLYQFYLRKTYDFKQLEVLRTQRHSIKQFSSSITLASVIYFELPQYVATDLYDQLFLEFVVHIYHIICRLKNEYEPTNILIINDLGKIANESLMQKLHLYNNYDVHYDYRYFYELDSIDFETYDVVFCSEDFHYDLTKIPIPVMTFNFFLRSEFSTLLWSRILAPKRTIGSVSNYLVHPEIKEVTGKFAQIIQQITDYLIQLPGYQPAMSPQKIKTFIETLILTADYSKYSVNKLITLFSTAPMKKRYFIFHLKEPVTIRDRKISSLQFVFLDVSKGLLEIKNGDSQLRRYTTPH</sequence>
<accession>A0ABQ6YZW8</accession>
<keyword evidence="1" id="KW-0805">Transcription regulation</keyword>
<gene>
    <name evidence="4" type="ORF">BAU17_04485</name>
</gene>
<keyword evidence="2" id="KW-0804">Transcription</keyword>
<reference evidence="4 5" key="1">
    <citation type="submission" date="2016-06" db="EMBL/GenBank/DDBJ databases">
        <title>Four novel species of enterococci isolated from chicken manure.</title>
        <authorList>
            <person name="Van Tyne D."/>
        </authorList>
    </citation>
    <scope>NUCLEOTIDE SEQUENCE [LARGE SCALE GENOMIC DNA]</scope>
    <source>
        <strain evidence="4 5">CU12B</strain>
    </source>
</reference>
<evidence type="ECO:0000313" key="5">
    <source>
        <dbReference type="Proteomes" id="UP000782705"/>
    </source>
</evidence>
<dbReference type="RefSeq" id="WP_161902029.1">
    <property type="nucleotide sequence ID" value="NZ_MAEL01000035.1"/>
</dbReference>
<dbReference type="Proteomes" id="UP000782705">
    <property type="component" value="Unassembled WGS sequence"/>
</dbReference>
<name>A0ABQ6YZW8_9ENTE</name>
<proteinExistence type="predicted"/>
<dbReference type="Gene3D" id="1.10.10.10">
    <property type="entry name" value="Winged helix-like DNA-binding domain superfamily/Winged helix DNA-binding domain"/>
    <property type="match status" value="2"/>
</dbReference>
<dbReference type="PANTHER" id="PTHR30185">
    <property type="entry name" value="CRYPTIC BETA-GLUCOSIDE BGL OPERON ANTITERMINATOR"/>
    <property type="match status" value="1"/>
</dbReference>
<evidence type="ECO:0000256" key="1">
    <source>
        <dbReference type="ARBA" id="ARBA00023015"/>
    </source>
</evidence>
<comment type="caution">
    <text evidence="4">The sequence shown here is derived from an EMBL/GenBank/DDBJ whole genome shotgun (WGS) entry which is preliminary data.</text>
</comment>